<evidence type="ECO:0000256" key="2">
    <source>
        <dbReference type="SAM" id="MobiDB-lite"/>
    </source>
</evidence>
<reference evidence="5" key="1">
    <citation type="journal article" date="2006" name="Science">
        <title>Ancient noncoding elements conserved in the human genome.</title>
        <authorList>
            <person name="Venkatesh B."/>
            <person name="Kirkness E.F."/>
            <person name="Loh Y.H."/>
            <person name="Halpern A.L."/>
            <person name="Lee A.P."/>
            <person name="Johnson J."/>
            <person name="Dandona N."/>
            <person name="Viswanathan L.D."/>
            <person name="Tay A."/>
            <person name="Venter J.C."/>
            <person name="Strausberg R.L."/>
            <person name="Brenner S."/>
        </authorList>
    </citation>
    <scope>NUCLEOTIDE SEQUENCE [LARGE SCALE GENOMIC DNA]</scope>
</reference>
<reference evidence="5" key="3">
    <citation type="journal article" date="2014" name="Nature">
        <title>Elephant shark genome provides unique insights into gnathostome evolution.</title>
        <authorList>
            <consortium name="International Elephant Shark Genome Sequencing Consortium"/>
            <person name="Venkatesh B."/>
            <person name="Lee A.P."/>
            <person name="Ravi V."/>
            <person name="Maurya A.K."/>
            <person name="Lian M.M."/>
            <person name="Swann J.B."/>
            <person name="Ohta Y."/>
            <person name="Flajnik M.F."/>
            <person name="Sutoh Y."/>
            <person name="Kasahara M."/>
            <person name="Hoon S."/>
            <person name="Gangu V."/>
            <person name="Roy S.W."/>
            <person name="Irimia M."/>
            <person name="Korzh V."/>
            <person name="Kondrychyn I."/>
            <person name="Lim Z.W."/>
            <person name="Tay B.H."/>
            <person name="Tohari S."/>
            <person name="Kong K.W."/>
            <person name="Ho S."/>
            <person name="Lorente-Galdos B."/>
            <person name="Quilez J."/>
            <person name="Marques-Bonet T."/>
            <person name="Raney B.J."/>
            <person name="Ingham P.W."/>
            <person name="Tay A."/>
            <person name="Hillier L.W."/>
            <person name="Minx P."/>
            <person name="Boehm T."/>
            <person name="Wilson R.K."/>
            <person name="Brenner S."/>
            <person name="Warren W.C."/>
        </authorList>
    </citation>
    <scope>NUCLEOTIDE SEQUENCE [LARGE SCALE GENOMIC DNA]</scope>
</reference>
<dbReference type="InterPro" id="IPR000595">
    <property type="entry name" value="cNMP-bd_dom"/>
</dbReference>
<dbReference type="InterPro" id="IPR018490">
    <property type="entry name" value="cNMP-bd_dom_sf"/>
</dbReference>
<dbReference type="Pfam" id="PF16808">
    <property type="entry name" value="PKcGMP_CC"/>
    <property type="match status" value="1"/>
</dbReference>
<dbReference type="Ensembl" id="ENSCMIT00000019369.1">
    <property type="protein sequence ID" value="ENSCMIP00000019008.1"/>
    <property type="gene ID" value="ENSCMIG00000008913.1"/>
</dbReference>
<sequence>MGTLRHLQLALREKIEELRQRDALIDDLELELDQKDDLIQKLQRELDKYRSVLRPSAQTEETNQAQEHQRTKRQAISAEPTALDIQQISDVSLPCFSKSPQDRNDISLFLFSLTLSFSLSVSSEGKVEVTKGDVKLCTMGPGKVFGELAILYNCTRTATIKGQRSKTTALREGRYIKFQVSHLHMEIPEIDCWNGMRSLSLSLSLEGRALLT</sequence>
<dbReference type="CDD" id="cd12086">
    <property type="entry name" value="DD_cGKI-beta"/>
    <property type="match status" value="1"/>
</dbReference>
<feature type="compositionally biased region" description="Polar residues" evidence="2">
    <location>
        <begin position="56"/>
        <end position="66"/>
    </location>
</feature>
<dbReference type="AlphaFoldDB" id="A0A4W3HP41"/>
<dbReference type="InterPro" id="IPR014710">
    <property type="entry name" value="RmlC-like_jellyroll"/>
</dbReference>
<organism evidence="4 5">
    <name type="scientific">Callorhinchus milii</name>
    <name type="common">Ghost shark</name>
    <dbReference type="NCBI Taxonomy" id="7868"/>
    <lineage>
        <taxon>Eukaryota</taxon>
        <taxon>Metazoa</taxon>
        <taxon>Chordata</taxon>
        <taxon>Craniata</taxon>
        <taxon>Vertebrata</taxon>
        <taxon>Chondrichthyes</taxon>
        <taxon>Holocephali</taxon>
        <taxon>Chimaeriformes</taxon>
        <taxon>Callorhinchidae</taxon>
        <taxon>Callorhinchus</taxon>
    </lineage>
</organism>
<protein>
    <recommendedName>
        <fullName evidence="3">Cyclic nucleotide-binding domain-containing protein</fullName>
    </recommendedName>
</protein>
<keyword evidence="5" id="KW-1185">Reference proteome</keyword>
<keyword evidence="1" id="KW-0175">Coiled coil</keyword>
<evidence type="ECO:0000259" key="3">
    <source>
        <dbReference type="PROSITE" id="PS50042"/>
    </source>
</evidence>
<dbReference type="Gene3D" id="1.20.5.170">
    <property type="match status" value="1"/>
</dbReference>
<dbReference type="InParanoid" id="A0A4W3HP41"/>
<evidence type="ECO:0000313" key="5">
    <source>
        <dbReference type="Proteomes" id="UP000314986"/>
    </source>
</evidence>
<feature type="domain" description="Cyclic nucleotide-binding" evidence="3">
    <location>
        <begin position="118"/>
        <end position="160"/>
    </location>
</feature>
<evidence type="ECO:0000313" key="4">
    <source>
        <dbReference type="Ensembl" id="ENSCMIP00000019008.1"/>
    </source>
</evidence>
<reference evidence="4" key="5">
    <citation type="submission" date="2025-09" db="UniProtKB">
        <authorList>
            <consortium name="Ensembl"/>
        </authorList>
    </citation>
    <scope>IDENTIFICATION</scope>
</reference>
<evidence type="ECO:0000256" key="1">
    <source>
        <dbReference type="SAM" id="Coils"/>
    </source>
</evidence>
<accession>A0A4W3HP41</accession>
<feature type="region of interest" description="Disordered" evidence="2">
    <location>
        <begin position="53"/>
        <end position="76"/>
    </location>
</feature>
<dbReference type="FunFam" id="1.20.5.170:FF:000046">
    <property type="entry name" value="cGMP-dependent protein kinase 1"/>
    <property type="match status" value="1"/>
</dbReference>
<proteinExistence type="predicted"/>
<dbReference type="OMA" id="MDARDWI"/>
<dbReference type="InterPro" id="IPR031831">
    <property type="entry name" value="PKcGMP_CC"/>
</dbReference>
<reference evidence="5" key="2">
    <citation type="journal article" date="2007" name="PLoS Biol.">
        <title>Survey sequencing and comparative analysis of the elephant shark (Callorhinchus milii) genome.</title>
        <authorList>
            <person name="Venkatesh B."/>
            <person name="Kirkness E.F."/>
            <person name="Loh Y.H."/>
            <person name="Halpern A.L."/>
            <person name="Lee A.P."/>
            <person name="Johnson J."/>
            <person name="Dandona N."/>
            <person name="Viswanathan L.D."/>
            <person name="Tay A."/>
            <person name="Venter J.C."/>
            <person name="Strausberg R.L."/>
            <person name="Brenner S."/>
        </authorList>
    </citation>
    <scope>NUCLEOTIDE SEQUENCE [LARGE SCALE GENOMIC DNA]</scope>
</reference>
<name>A0A4W3HP41_CALMI</name>
<dbReference type="STRING" id="7868.ENSCMIP00000019008"/>
<reference evidence="4" key="4">
    <citation type="submission" date="2025-08" db="UniProtKB">
        <authorList>
            <consortium name="Ensembl"/>
        </authorList>
    </citation>
    <scope>IDENTIFICATION</scope>
</reference>
<feature type="coiled-coil region" evidence="1">
    <location>
        <begin position="11"/>
        <end position="52"/>
    </location>
</feature>
<dbReference type="GeneTree" id="ENSGT00940000154704"/>
<dbReference type="PROSITE" id="PS50042">
    <property type="entry name" value="CNMP_BINDING_3"/>
    <property type="match status" value="1"/>
</dbReference>
<dbReference type="Proteomes" id="UP000314986">
    <property type="component" value="Unassembled WGS sequence"/>
</dbReference>
<dbReference type="SUPFAM" id="SSF51206">
    <property type="entry name" value="cAMP-binding domain-like"/>
    <property type="match status" value="1"/>
</dbReference>
<dbReference type="Gene3D" id="2.60.120.10">
    <property type="entry name" value="Jelly Rolls"/>
    <property type="match status" value="1"/>
</dbReference>
<dbReference type="CDD" id="cd00038">
    <property type="entry name" value="CAP_ED"/>
    <property type="match status" value="1"/>
</dbReference>